<keyword evidence="10" id="KW-1185">Reference proteome</keyword>
<dbReference type="NCBIfam" id="TIGR00029">
    <property type="entry name" value="S20"/>
    <property type="match status" value="1"/>
</dbReference>
<dbReference type="RefSeq" id="WP_048571051.1">
    <property type="nucleotide sequence ID" value="NZ_LFVU01000027.1"/>
</dbReference>
<dbReference type="AlphaFoldDB" id="A0A0J8DBE7"/>
<dbReference type="EMBL" id="LFVU01000027">
    <property type="protein sequence ID" value="KMT21634.1"/>
    <property type="molecule type" value="Genomic_DNA"/>
</dbReference>
<reference evidence="9 10" key="1">
    <citation type="submission" date="2015-06" db="EMBL/GenBank/DDBJ databases">
        <title>Draft genome sequence of the purine-degrading Clostridium cylindrosporum HC-1 (DSM 605).</title>
        <authorList>
            <person name="Poehlein A."/>
            <person name="Schiel-Bengelsdorf B."/>
            <person name="Bengelsdorf F."/>
            <person name="Daniel R."/>
            <person name="Duerre P."/>
        </authorList>
    </citation>
    <scope>NUCLEOTIDE SEQUENCE [LARGE SCALE GENOMIC DNA]</scope>
    <source>
        <strain evidence="9 10">DSM 605</strain>
    </source>
</reference>
<comment type="caution">
    <text evidence="9">The sequence shown here is derived from an EMBL/GenBank/DDBJ whole genome shotgun (WGS) entry which is preliminary data.</text>
</comment>
<dbReference type="GO" id="GO:0006412">
    <property type="term" value="P:translation"/>
    <property type="evidence" value="ECO:0007669"/>
    <property type="project" value="UniProtKB-UniRule"/>
</dbReference>
<protein>
    <recommendedName>
        <fullName evidence="7 8">Small ribosomal subunit protein bS20</fullName>
    </recommendedName>
</protein>
<organism evidence="9 10">
    <name type="scientific">Clostridium cylindrosporum DSM 605</name>
    <dbReference type="NCBI Taxonomy" id="1121307"/>
    <lineage>
        <taxon>Bacteria</taxon>
        <taxon>Bacillati</taxon>
        <taxon>Bacillota</taxon>
        <taxon>Clostridia</taxon>
        <taxon>Eubacteriales</taxon>
        <taxon>Clostridiaceae</taxon>
        <taxon>Clostridium</taxon>
    </lineage>
</organism>
<evidence type="ECO:0000313" key="10">
    <source>
        <dbReference type="Proteomes" id="UP000036756"/>
    </source>
</evidence>
<name>A0A0J8DBE7_CLOCY</name>
<evidence type="ECO:0000256" key="4">
    <source>
        <dbReference type="ARBA" id="ARBA00022884"/>
    </source>
</evidence>
<comment type="similarity">
    <text evidence="2 8">Belongs to the bacterial ribosomal protein bS20 family.</text>
</comment>
<dbReference type="GO" id="GO:0003735">
    <property type="term" value="F:structural constituent of ribosome"/>
    <property type="evidence" value="ECO:0007669"/>
    <property type="project" value="InterPro"/>
</dbReference>
<dbReference type="GO" id="GO:0070181">
    <property type="term" value="F:small ribosomal subunit rRNA binding"/>
    <property type="evidence" value="ECO:0007669"/>
    <property type="project" value="TreeGrafter"/>
</dbReference>
<evidence type="ECO:0000313" key="9">
    <source>
        <dbReference type="EMBL" id="KMT21634.1"/>
    </source>
</evidence>
<gene>
    <name evidence="8 9" type="primary">rpsT</name>
    <name evidence="9" type="ORF">CLCY_2c03960</name>
</gene>
<evidence type="ECO:0000256" key="6">
    <source>
        <dbReference type="ARBA" id="ARBA00023274"/>
    </source>
</evidence>
<dbReference type="Pfam" id="PF01649">
    <property type="entry name" value="Ribosomal_S20p"/>
    <property type="match status" value="1"/>
</dbReference>
<evidence type="ECO:0000256" key="8">
    <source>
        <dbReference type="HAMAP-Rule" id="MF_00500"/>
    </source>
</evidence>
<dbReference type="FunFam" id="1.20.58.110:FF:000001">
    <property type="entry name" value="30S ribosomal protein S20"/>
    <property type="match status" value="1"/>
</dbReference>
<proteinExistence type="inferred from homology"/>
<dbReference type="STRING" id="1121307.CLCY_2c03960"/>
<dbReference type="HAMAP" id="MF_00500">
    <property type="entry name" value="Ribosomal_bS20"/>
    <property type="match status" value="1"/>
</dbReference>
<keyword evidence="3 8" id="KW-0699">rRNA-binding</keyword>
<dbReference type="InterPro" id="IPR036510">
    <property type="entry name" value="Ribosomal_bS20_sf"/>
</dbReference>
<keyword evidence="6 8" id="KW-0687">Ribonucleoprotein</keyword>
<keyword evidence="4 8" id="KW-0694">RNA-binding</keyword>
<dbReference type="PATRIC" id="fig|1121307.3.peg.1254"/>
<evidence type="ECO:0000256" key="1">
    <source>
        <dbReference type="ARBA" id="ARBA00003134"/>
    </source>
</evidence>
<dbReference type="Gene3D" id="1.20.58.110">
    <property type="entry name" value="Ribosomal protein S20"/>
    <property type="match status" value="1"/>
</dbReference>
<dbReference type="OrthoDB" id="9808392at2"/>
<dbReference type="GO" id="GO:0015935">
    <property type="term" value="C:small ribosomal subunit"/>
    <property type="evidence" value="ECO:0007669"/>
    <property type="project" value="TreeGrafter"/>
</dbReference>
<evidence type="ECO:0000256" key="3">
    <source>
        <dbReference type="ARBA" id="ARBA00022730"/>
    </source>
</evidence>
<evidence type="ECO:0000256" key="7">
    <source>
        <dbReference type="ARBA" id="ARBA00035136"/>
    </source>
</evidence>
<accession>A0A0J8DBE7</accession>
<dbReference type="PANTHER" id="PTHR33398">
    <property type="entry name" value="30S RIBOSOMAL PROTEIN S20"/>
    <property type="match status" value="1"/>
</dbReference>
<evidence type="ECO:0000256" key="5">
    <source>
        <dbReference type="ARBA" id="ARBA00022980"/>
    </source>
</evidence>
<dbReference type="SUPFAM" id="SSF46992">
    <property type="entry name" value="Ribosomal protein S20"/>
    <property type="match status" value="1"/>
</dbReference>
<comment type="function">
    <text evidence="1 8">Binds directly to 16S ribosomal RNA.</text>
</comment>
<dbReference type="InterPro" id="IPR002583">
    <property type="entry name" value="Ribosomal_bS20"/>
</dbReference>
<sequence>MANIKSAMKRIKVIEKKTLRNKMVKTSVKTSVKKFETALAAGNVEEAKALLSAASCEIDKAASKGILHKNAASRKKSRLSIALNKAAN</sequence>
<dbReference type="Proteomes" id="UP000036756">
    <property type="component" value="Unassembled WGS sequence"/>
</dbReference>
<keyword evidence="5 8" id="KW-0689">Ribosomal protein</keyword>
<dbReference type="GO" id="GO:0005829">
    <property type="term" value="C:cytosol"/>
    <property type="evidence" value="ECO:0007669"/>
    <property type="project" value="TreeGrafter"/>
</dbReference>
<evidence type="ECO:0000256" key="2">
    <source>
        <dbReference type="ARBA" id="ARBA00007634"/>
    </source>
</evidence>
<dbReference type="PANTHER" id="PTHR33398:SF1">
    <property type="entry name" value="SMALL RIBOSOMAL SUBUNIT PROTEIN BS20C"/>
    <property type="match status" value="1"/>
</dbReference>